<dbReference type="PANTHER" id="PTHR48207">
    <property type="entry name" value="SUCCINATE--HYDROXYMETHYLGLUTARATE COA-TRANSFERASE"/>
    <property type="match status" value="1"/>
</dbReference>
<dbReference type="Proteomes" id="UP000614811">
    <property type="component" value="Unassembled WGS sequence"/>
</dbReference>
<dbReference type="Pfam" id="PF02515">
    <property type="entry name" value="CoA_transf_3"/>
    <property type="match status" value="1"/>
</dbReference>
<dbReference type="EMBL" id="BMXA01000001">
    <property type="protein sequence ID" value="GGZ98002.1"/>
    <property type="molecule type" value="Genomic_DNA"/>
</dbReference>
<dbReference type="Gene3D" id="3.30.1540.10">
    <property type="entry name" value="formyl-coa transferase, domain 3"/>
    <property type="match status" value="1"/>
</dbReference>
<dbReference type="PANTHER" id="PTHR48207:SF3">
    <property type="entry name" value="SUCCINATE--HYDROXYMETHYLGLUTARATE COA-TRANSFERASE"/>
    <property type="match status" value="1"/>
</dbReference>
<reference evidence="2" key="2">
    <citation type="submission" date="2020-09" db="EMBL/GenBank/DDBJ databases">
        <authorList>
            <person name="Sun Q."/>
            <person name="Kim S."/>
        </authorList>
    </citation>
    <scope>NUCLEOTIDE SEQUENCE</scope>
    <source>
        <strain evidence="2">KCTC 12711</strain>
    </source>
</reference>
<dbReference type="InterPro" id="IPR044855">
    <property type="entry name" value="CoA-Trfase_III_dom3_sf"/>
</dbReference>
<protein>
    <submittedName>
        <fullName evidence="2">CoA transferase</fullName>
    </submittedName>
</protein>
<dbReference type="InterPro" id="IPR050483">
    <property type="entry name" value="CoA-transferase_III_domain"/>
</dbReference>
<accession>A0A918RGE5</accession>
<dbReference type="GO" id="GO:0008410">
    <property type="term" value="F:CoA-transferase activity"/>
    <property type="evidence" value="ECO:0007669"/>
    <property type="project" value="TreeGrafter"/>
</dbReference>
<sequence length="388" mass="42190">MTNAALSHIRVLDLSRVLAGPWAGQTMADLGADVIKVEQPGKGDDTRHWGPPNLSRTDGETGESAYFLCANRGKRSVCIDIKSAQGQAQLHRLIAESDVIIENFKTGQLADYQLDYTTVSTINPRIVYCSITGFGHSGPYAKRPGYDFLIQGMSGLMSVTGALNGEPQKVGVAVTDIMTGLYATIGILAALAERERSGLGQHIDMSLMDVAVSTMANQASNYLVGNIVPKPMGNAHPNIVPYQSFATKDGHCIVAVGNDSQFAKLCDAIGWSSLAENPRFCTNQQRVANRDALVTIIAEAMLMRETADWRQLFDELGVPSAPINTLDTVFTDQQVLARNMVVTLPHPQHAELKLVANPIKFSRTPIRYHRPPPLLGQHTSDILDEILE</sequence>
<dbReference type="RefSeq" id="WP_189398231.1">
    <property type="nucleotide sequence ID" value="NZ_BMXA01000001.1"/>
</dbReference>
<evidence type="ECO:0000313" key="2">
    <source>
        <dbReference type="EMBL" id="GGZ98002.1"/>
    </source>
</evidence>
<name>A0A918RGE5_9GAMM</name>
<dbReference type="SUPFAM" id="SSF89796">
    <property type="entry name" value="CoA-transferase family III (CaiB/BaiF)"/>
    <property type="match status" value="1"/>
</dbReference>
<proteinExistence type="predicted"/>
<dbReference type="AlphaFoldDB" id="A0A918RGE5"/>
<keyword evidence="3" id="KW-1185">Reference proteome</keyword>
<gene>
    <name evidence="2" type="ORF">GCM10008090_02920</name>
</gene>
<dbReference type="InterPro" id="IPR003673">
    <property type="entry name" value="CoA-Trfase_fam_III"/>
</dbReference>
<reference evidence="2" key="1">
    <citation type="journal article" date="2014" name="Int. J. Syst. Evol. Microbiol.">
        <title>Complete genome sequence of Corynebacterium casei LMG S-19264T (=DSM 44701T), isolated from a smear-ripened cheese.</title>
        <authorList>
            <consortium name="US DOE Joint Genome Institute (JGI-PGF)"/>
            <person name="Walter F."/>
            <person name="Albersmeier A."/>
            <person name="Kalinowski J."/>
            <person name="Ruckert C."/>
        </authorList>
    </citation>
    <scope>NUCLEOTIDE SEQUENCE</scope>
    <source>
        <strain evidence="2">KCTC 12711</strain>
    </source>
</reference>
<organism evidence="2 3">
    <name type="scientific">Arenicella chitinivorans</name>
    <dbReference type="NCBI Taxonomy" id="1329800"/>
    <lineage>
        <taxon>Bacteria</taxon>
        <taxon>Pseudomonadati</taxon>
        <taxon>Pseudomonadota</taxon>
        <taxon>Gammaproteobacteria</taxon>
        <taxon>Arenicellales</taxon>
        <taxon>Arenicellaceae</taxon>
        <taxon>Arenicella</taxon>
    </lineage>
</organism>
<dbReference type="Gene3D" id="3.40.50.10540">
    <property type="entry name" value="Crotonobetainyl-coa:carnitine coa-transferase, domain 1"/>
    <property type="match status" value="1"/>
</dbReference>
<comment type="caution">
    <text evidence="2">The sequence shown here is derived from an EMBL/GenBank/DDBJ whole genome shotgun (WGS) entry which is preliminary data.</text>
</comment>
<evidence type="ECO:0000256" key="1">
    <source>
        <dbReference type="ARBA" id="ARBA00022679"/>
    </source>
</evidence>
<dbReference type="InterPro" id="IPR023606">
    <property type="entry name" value="CoA-Trfase_III_dom_1_sf"/>
</dbReference>
<evidence type="ECO:0000313" key="3">
    <source>
        <dbReference type="Proteomes" id="UP000614811"/>
    </source>
</evidence>
<keyword evidence="1 2" id="KW-0808">Transferase</keyword>